<evidence type="ECO:0000256" key="1">
    <source>
        <dbReference type="SAM" id="MobiDB-lite"/>
    </source>
</evidence>
<feature type="region of interest" description="Disordered" evidence="1">
    <location>
        <begin position="82"/>
        <end position="102"/>
    </location>
</feature>
<evidence type="ECO:0000313" key="4">
    <source>
        <dbReference type="Proteomes" id="UP000694257"/>
    </source>
</evidence>
<dbReference type="EMBL" id="CP078145">
    <property type="protein sequence ID" value="QXN94338.1"/>
    <property type="molecule type" value="Genomic_DNA"/>
</dbReference>
<sequence length="102" mass="10503">MRTRVILQAAVLLCCAVTTAAGAGQALADDDASQPVYTCQEVHKGEDQGLVALECRIGDESSPTAAGPGTIVKGEQKWECESVTGGDKTAPSAYVGTSCEEK</sequence>
<gene>
    <name evidence="3" type="ORF">KV110_15540</name>
</gene>
<name>A0ABX8RXF4_NOCIO</name>
<organism evidence="3 4">
    <name type="scientific">Nocardia iowensis</name>
    <dbReference type="NCBI Taxonomy" id="204891"/>
    <lineage>
        <taxon>Bacteria</taxon>
        <taxon>Bacillati</taxon>
        <taxon>Actinomycetota</taxon>
        <taxon>Actinomycetes</taxon>
        <taxon>Mycobacteriales</taxon>
        <taxon>Nocardiaceae</taxon>
        <taxon>Nocardia</taxon>
    </lineage>
</organism>
<keyword evidence="4" id="KW-1185">Reference proteome</keyword>
<evidence type="ECO:0008006" key="5">
    <source>
        <dbReference type="Google" id="ProtNLM"/>
    </source>
</evidence>
<keyword evidence="2" id="KW-0732">Signal</keyword>
<feature type="chain" id="PRO_5045187538" description="Ig-like domain-containing protein" evidence="2">
    <location>
        <begin position="29"/>
        <end position="102"/>
    </location>
</feature>
<protein>
    <recommendedName>
        <fullName evidence="5">Ig-like domain-containing protein</fullName>
    </recommendedName>
</protein>
<proteinExistence type="predicted"/>
<evidence type="ECO:0000313" key="3">
    <source>
        <dbReference type="EMBL" id="QXN94338.1"/>
    </source>
</evidence>
<reference evidence="3 4" key="1">
    <citation type="submission" date="2021-07" db="EMBL/GenBank/DDBJ databases">
        <title>Whole Genome Sequence of Nocardia Iowensis.</title>
        <authorList>
            <person name="Lamm A."/>
            <person name="Collins-Fairclough A.M."/>
            <person name="Bunk B."/>
            <person name="Sproer C."/>
        </authorList>
    </citation>
    <scope>NUCLEOTIDE SEQUENCE [LARGE SCALE GENOMIC DNA]</scope>
    <source>
        <strain evidence="3 4">NRRL 5646</strain>
    </source>
</reference>
<evidence type="ECO:0000256" key="2">
    <source>
        <dbReference type="SAM" id="SignalP"/>
    </source>
</evidence>
<dbReference type="Proteomes" id="UP000694257">
    <property type="component" value="Chromosome"/>
</dbReference>
<accession>A0ABX8RXF4</accession>
<dbReference type="RefSeq" id="WP_218476842.1">
    <property type="nucleotide sequence ID" value="NZ_BAABJN010000015.1"/>
</dbReference>
<feature type="signal peptide" evidence="2">
    <location>
        <begin position="1"/>
        <end position="28"/>
    </location>
</feature>